<organism evidence="3">
    <name type="scientific">Anopheles funestus</name>
    <name type="common">African malaria mosquito</name>
    <dbReference type="NCBI Taxonomy" id="62324"/>
    <lineage>
        <taxon>Eukaryota</taxon>
        <taxon>Metazoa</taxon>
        <taxon>Ecdysozoa</taxon>
        <taxon>Arthropoda</taxon>
        <taxon>Hexapoda</taxon>
        <taxon>Insecta</taxon>
        <taxon>Pterygota</taxon>
        <taxon>Neoptera</taxon>
        <taxon>Endopterygota</taxon>
        <taxon>Diptera</taxon>
        <taxon>Nematocera</taxon>
        <taxon>Culicoidea</taxon>
        <taxon>Culicidae</taxon>
        <taxon>Anophelinae</taxon>
        <taxon>Anopheles</taxon>
    </lineage>
</organism>
<name>A0A182S2C1_ANOFN</name>
<keyword evidence="2" id="KW-0472">Membrane</keyword>
<sequence length="94" mass="10362">MPSRRRGGGGVGRSQPTFHARMHGHTVNATRDKGTHARTVKTTQFHTRTPTRTPAQKVTHLCFTCILLVALLHPFCALFGFFFLLSVGSFVLLG</sequence>
<proteinExistence type="predicted"/>
<dbReference type="AlphaFoldDB" id="A0A182S2C1"/>
<protein>
    <recommendedName>
        <fullName evidence="4">Transmembrane protein</fullName>
    </recommendedName>
</protein>
<evidence type="ECO:0008006" key="4">
    <source>
        <dbReference type="Google" id="ProtNLM"/>
    </source>
</evidence>
<feature type="region of interest" description="Disordered" evidence="1">
    <location>
        <begin position="1"/>
        <end position="51"/>
    </location>
</feature>
<reference evidence="3" key="1">
    <citation type="submission" date="2020-05" db="UniProtKB">
        <authorList>
            <consortium name="EnsemblMetazoa"/>
        </authorList>
    </citation>
    <scope>IDENTIFICATION</scope>
    <source>
        <strain evidence="3">FUMOZ</strain>
    </source>
</reference>
<dbReference type="EnsemblMetazoa" id="AFUN014605-RA">
    <property type="protein sequence ID" value="AFUN014605-PA"/>
    <property type="gene ID" value="AFUN014605"/>
</dbReference>
<feature type="transmembrane region" description="Helical" evidence="2">
    <location>
        <begin position="61"/>
        <end position="85"/>
    </location>
</feature>
<dbReference type="VEuPathDB" id="VectorBase:AFUN014605"/>
<accession>A0A182S2C1</accession>
<keyword evidence="2" id="KW-0812">Transmembrane</keyword>
<evidence type="ECO:0000256" key="1">
    <source>
        <dbReference type="SAM" id="MobiDB-lite"/>
    </source>
</evidence>
<evidence type="ECO:0000313" key="3">
    <source>
        <dbReference type="EnsemblMetazoa" id="AFUN014605-PA"/>
    </source>
</evidence>
<evidence type="ECO:0000256" key="2">
    <source>
        <dbReference type="SAM" id="Phobius"/>
    </source>
</evidence>
<keyword evidence="2" id="KW-1133">Transmembrane helix</keyword>